<dbReference type="OrthoDB" id="9815027at2"/>
<dbReference type="PANTHER" id="PTHR32027">
    <property type="entry name" value="CYTOSINE DEAMINASE"/>
    <property type="match status" value="1"/>
</dbReference>
<protein>
    <submittedName>
        <fullName evidence="4">Amidohydrolase</fullName>
    </submittedName>
</protein>
<gene>
    <name evidence="4" type="ORF">E1757_02580</name>
</gene>
<dbReference type="InterPro" id="IPR013108">
    <property type="entry name" value="Amidohydro_3"/>
</dbReference>
<dbReference type="Proteomes" id="UP000295636">
    <property type="component" value="Unassembled WGS sequence"/>
</dbReference>
<dbReference type="AlphaFoldDB" id="A0A4R5KZ69"/>
<organism evidence="4 5">
    <name type="scientific">Paenibacillus piri</name>
    <dbReference type="NCBI Taxonomy" id="2547395"/>
    <lineage>
        <taxon>Bacteria</taxon>
        <taxon>Bacillati</taxon>
        <taxon>Bacillota</taxon>
        <taxon>Bacilli</taxon>
        <taxon>Bacillales</taxon>
        <taxon>Paenibacillaceae</taxon>
        <taxon>Paenibacillus</taxon>
    </lineage>
</organism>
<dbReference type="SUPFAM" id="SSF51556">
    <property type="entry name" value="Metallo-dependent hydrolases"/>
    <property type="match status" value="1"/>
</dbReference>
<accession>A0A4R5KZ69</accession>
<keyword evidence="2 4" id="KW-0378">Hydrolase</keyword>
<evidence type="ECO:0000313" key="5">
    <source>
        <dbReference type="Proteomes" id="UP000295636"/>
    </source>
</evidence>
<keyword evidence="5" id="KW-1185">Reference proteome</keyword>
<evidence type="ECO:0000256" key="2">
    <source>
        <dbReference type="ARBA" id="ARBA00022801"/>
    </source>
</evidence>
<evidence type="ECO:0000256" key="1">
    <source>
        <dbReference type="ARBA" id="ARBA00022723"/>
    </source>
</evidence>
<dbReference type="EMBL" id="SMRT01000001">
    <property type="protein sequence ID" value="TDG00536.1"/>
    <property type="molecule type" value="Genomic_DNA"/>
</dbReference>
<name>A0A4R5KZ69_9BACL</name>
<dbReference type="Pfam" id="PF07969">
    <property type="entry name" value="Amidohydro_3"/>
    <property type="match status" value="2"/>
</dbReference>
<feature type="domain" description="Amidohydrolase 3" evidence="3">
    <location>
        <begin position="69"/>
        <end position="107"/>
    </location>
</feature>
<keyword evidence="1" id="KW-0479">Metal-binding</keyword>
<dbReference type="Gene3D" id="2.30.40.10">
    <property type="entry name" value="Urease, subunit C, domain 1"/>
    <property type="match status" value="1"/>
</dbReference>
<dbReference type="Gene3D" id="3.20.20.140">
    <property type="entry name" value="Metal-dependent hydrolases"/>
    <property type="match status" value="1"/>
</dbReference>
<evidence type="ECO:0000313" key="4">
    <source>
        <dbReference type="EMBL" id="TDG00536.1"/>
    </source>
</evidence>
<dbReference type="GO" id="GO:0046872">
    <property type="term" value="F:metal ion binding"/>
    <property type="evidence" value="ECO:0007669"/>
    <property type="project" value="UniProtKB-KW"/>
</dbReference>
<dbReference type="RefSeq" id="WP_133225245.1">
    <property type="nucleotide sequence ID" value="NZ_SMRT01000001.1"/>
</dbReference>
<evidence type="ECO:0000259" key="3">
    <source>
        <dbReference type="Pfam" id="PF07969"/>
    </source>
</evidence>
<dbReference type="PANTHER" id="PTHR32027:SF9">
    <property type="entry name" value="BLL3847 PROTEIN"/>
    <property type="match status" value="1"/>
</dbReference>
<dbReference type="GO" id="GO:0019239">
    <property type="term" value="F:deaminase activity"/>
    <property type="evidence" value="ECO:0007669"/>
    <property type="project" value="UniProtKB-ARBA"/>
</dbReference>
<dbReference type="CDD" id="cd01293">
    <property type="entry name" value="Bact_CD"/>
    <property type="match status" value="1"/>
</dbReference>
<comment type="caution">
    <text evidence="4">The sequence shown here is derived from an EMBL/GenBank/DDBJ whole genome shotgun (WGS) entry which is preliminary data.</text>
</comment>
<dbReference type="PROSITE" id="PS01137">
    <property type="entry name" value="TATD_1"/>
    <property type="match status" value="1"/>
</dbReference>
<dbReference type="SUPFAM" id="SSF51338">
    <property type="entry name" value="Composite domain of metallo-dependent hydrolases"/>
    <property type="match status" value="1"/>
</dbReference>
<dbReference type="GO" id="GO:0016814">
    <property type="term" value="F:hydrolase activity, acting on carbon-nitrogen (but not peptide) bonds, in cyclic amidines"/>
    <property type="evidence" value="ECO:0007669"/>
    <property type="project" value="UniProtKB-ARBA"/>
</dbReference>
<dbReference type="InterPro" id="IPR011059">
    <property type="entry name" value="Metal-dep_hydrolase_composite"/>
</dbReference>
<feature type="domain" description="Amidohydrolase 3" evidence="3">
    <location>
        <begin position="180"/>
        <end position="414"/>
    </location>
</feature>
<proteinExistence type="predicted"/>
<dbReference type="InterPro" id="IPR052349">
    <property type="entry name" value="Metallo-hydrolase_Enzymes"/>
</dbReference>
<dbReference type="InterPro" id="IPR018228">
    <property type="entry name" value="DNase_TatD-rel_CS"/>
</dbReference>
<dbReference type="InterPro" id="IPR032466">
    <property type="entry name" value="Metal_Hydrolase"/>
</dbReference>
<dbReference type="FunFam" id="3.20.20.140:FF:000019">
    <property type="entry name" value="Cytosine deaminase"/>
    <property type="match status" value="1"/>
</dbReference>
<reference evidence="4 5" key="1">
    <citation type="submission" date="2019-03" db="EMBL/GenBank/DDBJ databases">
        <title>This is whole genome sequence of Paenibacillus sp MS74 strain.</title>
        <authorList>
            <person name="Trinh H.N."/>
        </authorList>
    </citation>
    <scope>NUCLEOTIDE SEQUENCE [LARGE SCALE GENOMIC DNA]</scope>
    <source>
        <strain evidence="4 5">MS74</strain>
    </source>
</reference>
<sequence length="460" mass="51133">MASCADLDLLNVRLPLENESLLYRISVRDGKWARVQAQEATAVQPDFVSLERGALRKEIYDGSAAGQLDLEGKMLLPGFVDSHMHLDKSFSLTAVDNVSGTLEEAIRNYAAASPDFTKFEIKSRIMRSSLQALSFGTTHIRTHLDFNIRASREVALRTVEAALEAKQQLAPYMTLQLFPMVPFGLDDSGYEIVEEALQMGVDGIGGAPHLSPTPKEDIDRIFALAEKYDLPIDLHSDETDNPLMRTVEHTALRTKEYGYRGRVTVDHLCALASMTDQDAHQVIRRMADAGLKAVSLPAVNLYLQGRLDGYPVRRGVTRLREIWEAGIPIAVASDNIHDPFHPFGRGDLLQIALIGSYAAHMGRPADLRTLLRMITDVPASVLGLEGYGVKAGCDANFVIADAETPEELFTLLPERRWVYSRGKWLREPAAKAQWRDSSLAGWWEEASEAVSFRKRESVTE</sequence>